<organism evidence="5 6">
    <name type="scientific">Mytilus coruscus</name>
    <name type="common">Sea mussel</name>
    <dbReference type="NCBI Taxonomy" id="42192"/>
    <lineage>
        <taxon>Eukaryota</taxon>
        <taxon>Metazoa</taxon>
        <taxon>Spiralia</taxon>
        <taxon>Lophotrochozoa</taxon>
        <taxon>Mollusca</taxon>
        <taxon>Bivalvia</taxon>
        <taxon>Autobranchia</taxon>
        <taxon>Pteriomorphia</taxon>
        <taxon>Mytilida</taxon>
        <taxon>Mytiloidea</taxon>
        <taxon>Mytilidae</taxon>
        <taxon>Mytilinae</taxon>
        <taxon>Mytilus</taxon>
    </lineage>
</organism>
<comment type="cofactor">
    <cofactor evidence="1">
        <name>a divalent metal cation</name>
        <dbReference type="ChEBI" id="CHEBI:60240"/>
    </cofactor>
</comment>
<sequence>MRRFERKRKPPTPRRKVVKISRRDVQSAAECLLDLGKEMSGSYTPSSCEEQDVETVDNDKCTQTDVASKVDKEIQTVYEKEILNAKIENMLLKNQIKTKGEQENLMNLEAQVDTSLSLKAVKNDRAKMKLFTGLTYEQFLILFKFLCDSVYNLTYWDGKGVAKESSRTDLYEGSISDREIVEKCGFLQYISPGGMVLANCGLTIEDLLLSRQATLNIPPFLGQRSKFTAEEELKTRRIAKARIHVERVIERIKKFKLLSGNIPLSLSPITNQMVFVASCLVNFQEPLVK</sequence>
<evidence type="ECO:0000256" key="2">
    <source>
        <dbReference type="ARBA" id="ARBA00022723"/>
    </source>
</evidence>
<dbReference type="AlphaFoldDB" id="A0A6J8AKZ3"/>
<evidence type="ECO:0000259" key="4">
    <source>
        <dbReference type="Pfam" id="PF13359"/>
    </source>
</evidence>
<accession>A0A6J8AKZ3</accession>
<reference evidence="5 6" key="1">
    <citation type="submission" date="2020-06" db="EMBL/GenBank/DDBJ databases">
        <authorList>
            <person name="Li R."/>
            <person name="Bekaert M."/>
        </authorList>
    </citation>
    <scope>NUCLEOTIDE SEQUENCE [LARGE SCALE GENOMIC DNA]</scope>
    <source>
        <strain evidence="6">wild</strain>
    </source>
</reference>
<proteinExistence type="predicted"/>
<evidence type="ECO:0000313" key="5">
    <source>
        <dbReference type="EMBL" id="CAC5369926.1"/>
    </source>
</evidence>
<dbReference type="EMBL" id="CACVKT020001632">
    <property type="protein sequence ID" value="CAC5369926.1"/>
    <property type="molecule type" value="Genomic_DNA"/>
</dbReference>
<dbReference type="InterPro" id="IPR027806">
    <property type="entry name" value="HARBI1_dom"/>
</dbReference>
<gene>
    <name evidence="5" type="ORF">MCOR_8938</name>
</gene>
<feature type="region of interest" description="Disordered" evidence="3">
    <location>
        <begin position="1"/>
        <end position="20"/>
    </location>
</feature>
<evidence type="ECO:0000256" key="3">
    <source>
        <dbReference type="SAM" id="MobiDB-lite"/>
    </source>
</evidence>
<dbReference type="GO" id="GO:0046872">
    <property type="term" value="F:metal ion binding"/>
    <property type="evidence" value="ECO:0007669"/>
    <property type="project" value="UniProtKB-KW"/>
</dbReference>
<dbReference type="OrthoDB" id="6122338at2759"/>
<dbReference type="Pfam" id="PF13359">
    <property type="entry name" value="DDE_Tnp_4"/>
    <property type="match status" value="1"/>
</dbReference>
<dbReference type="PANTHER" id="PTHR23080:SF141">
    <property type="entry name" value="TRANSPOSASE HELIX-TURN-HELIX DOMAIN-CONTAINING PROTEIN"/>
    <property type="match status" value="1"/>
</dbReference>
<dbReference type="Proteomes" id="UP000507470">
    <property type="component" value="Unassembled WGS sequence"/>
</dbReference>
<keyword evidence="2" id="KW-0479">Metal-binding</keyword>
<name>A0A6J8AKZ3_MYTCO</name>
<protein>
    <recommendedName>
        <fullName evidence="4">DDE Tnp4 domain-containing protein</fullName>
    </recommendedName>
</protein>
<evidence type="ECO:0000256" key="1">
    <source>
        <dbReference type="ARBA" id="ARBA00001968"/>
    </source>
</evidence>
<feature type="domain" description="DDE Tnp4" evidence="4">
    <location>
        <begin position="169"/>
        <end position="282"/>
    </location>
</feature>
<evidence type="ECO:0000313" key="6">
    <source>
        <dbReference type="Proteomes" id="UP000507470"/>
    </source>
</evidence>
<keyword evidence="6" id="KW-1185">Reference proteome</keyword>
<dbReference type="PANTHER" id="PTHR23080">
    <property type="entry name" value="THAP DOMAIN PROTEIN"/>
    <property type="match status" value="1"/>
</dbReference>